<feature type="compositionally biased region" description="Acidic residues" evidence="1">
    <location>
        <begin position="638"/>
        <end position="664"/>
    </location>
</feature>
<feature type="region of interest" description="Disordered" evidence="1">
    <location>
        <begin position="211"/>
        <end position="270"/>
    </location>
</feature>
<keyword evidence="3" id="KW-1185">Reference proteome</keyword>
<dbReference type="Proteomes" id="UP000266841">
    <property type="component" value="Unassembled WGS sequence"/>
</dbReference>
<evidence type="ECO:0000313" key="2">
    <source>
        <dbReference type="EMBL" id="EJK67905.1"/>
    </source>
</evidence>
<organism evidence="2 3">
    <name type="scientific">Thalassiosira oceanica</name>
    <name type="common">Marine diatom</name>
    <dbReference type="NCBI Taxonomy" id="159749"/>
    <lineage>
        <taxon>Eukaryota</taxon>
        <taxon>Sar</taxon>
        <taxon>Stramenopiles</taxon>
        <taxon>Ochrophyta</taxon>
        <taxon>Bacillariophyta</taxon>
        <taxon>Coscinodiscophyceae</taxon>
        <taxon>Thalassiosirophycidae</taxon>
        <taxon>Thalassiosirales</taxon>
        <taxon>Thalassiosiraceae</taxon>
        <taxon>Thalassiosira</taxon>
    </lineage>
</organism>
<comment type="caution">
    <text evidence="2">The sequence shown here is derived from an EMBL/GenBank/DDBJ whole genome shotgun (WGS) entry which is preliminary data.</text>
</comment>
<dbReference type="AlphaFoldDB" id="K0SR73"/>
<sequence length="687" mass="79993">MEYTPREIYARAEETIHQLESSAGRELSHQEKSAIREPLVCNGKRHVYINKETQFVIFYIARLNDLDGSGLDVKMNLDKKIRMTVSLDDDGTSTERRDFHLDGVVLYRGRNDSHADHYFALNAYEDGVYMQDDQELSGPKSWEGWSDLTSDKVPNTCSYMAVYVREPCASSSSFAEECLERLLSTRMSCNPMPVNKRPRISVARDGNLDRNIRTLLKRRRNAERQPAARKKENAKRKPRKPEARKRENAKRKPRKPEARKNENQLYYRKNRDALRLRAKKYYQLNRRVLTDKMKLYYQVNRDRIRAGRRESQQSGNDRNTVCADFKLPVDVLPLLDQPPGRPTGDVAHCVFDDSEQDPEVAATMMHFNSGRHIRRDALDLKELQRKTWNEMTVDERERFNKLVIKLEDQIMGECVTPACQKEALARFFRKQGQGHAGDGSPYKRMNLDELECLKFDEEEKESIESRMQDPRYDSVVLPCDDKGTTRTVEVWKAYNFFPQVRKAENYFHLYPQFVEHPFRDRRDSEELEELDDRLDEILPDTKVDGPELDTFRRLQEKYICMNDQGNDIALFSPTRGRLELDFPGSPGAGVLYRIGDDDMVDLNRRLFGAEVKTWQFAYMRDSPNFERGGDENQRDGSSGDEDGEDRSGLDDSDNDRDDDEEDRDENNGGEDRDDDDSVGARRVEVEE</sequence>
<feature type="non-terminal residue" evidence="2">
    <location>
        <position position="687"/>
    </location>
</feature>
<feature type="region of interest" description="Disordered" evidence="1">
    <location>
        <begin position="622"/>
        <end position="687"/>
    </location>
</feature>
<accession>K0SR73</accession>
<evidence type="ECO:0000256" key="1">
    <source>
        <dbReference type="SAM" id="MobiDB-lite"/>
    </source>
</evidence>
<dbReference type="EMBL" id="AGNL01012413">
    <property type="protein sequence ID" value="EJK67905.1"/>
    <property type="molecule type" value="Genomic_DNA"/>
</dbReference>
<protein>
    <submittedName>
        <fullName evidence="2">Uncharacterized protein</fullName>
    </submittedName>
</protein>
<reference evidence="2 3" key="1">
    <citation type="journal article" date="2012" name="Genome Biol.">
        <title>Genome and low-iron response of an oceanic diatom adapted to chronic iron limitation.</title>
        <authorList>
            <person name="Lommer M."/>
            <person name="Specht M."/>
            <person name="Roy A.S."/>
            <person name="Kraemer L."/>
            <person name="Andreson R."/>
            <person name="Gutowska M.A."/>
            <person name="Wolf J."/>
            <person name="Bergner S.V."/>
            <person name="Schilhabel M.B."/>
            <person name="Klostermeier U.C."/>
            <person name="Beiko R.G."/>
            <person name="Rosenstiel P."/>
            <person name="Hippler M."/>
            <person name="Laroche J."/>
        </authorList>
    </citation>
    <scope>NUCLEOTIDE SEQUENCE [LARGE SCALE GENOMIC DNA]</scope>
    <source>
        <strain evidence="2 3">CCMP1005</strain>
    </source>
</reference>
<feature type="compositionally biased region" description="Basic and acidic residues" evidence="1">
    <location>
        <begin position="623"/>
        <end position="634"/>
    </location>
</feature>
<evidence type="ECO:0000313" key="3">
    <source>
        <dbReference type="Proteomes" id="UP000266841"/>
    </source>
</evidence>
<name>K0SR73_THAOC</name>
<gene>
    <name evidence="2" type="ORF">THAOC_10989</name>
</gene>
<feature type="compositionally biased region" description="Basic and acidic residues" evidence="1">
    <location>
        <begin position="678"/>
        <end position="687"/>
    </location>
</feature>
<proteinExistence type="predicted"/>